<dbReference type="InterPro" id="IPR015500">
    <property type="entry name" value="Peptidase_S8_subtilisin-rel"/>
</dbReference>
<evidence type="ECO:0000256" key="7">
    <source>
        <dbReference type="SAM" id="MobiDB-lite"/>
    </source>
</evidence>
<dbReference type="PROSITE" id="PS00136">
    <property type="entry name" value="SUBTILASE_ASP"/>
    <property type="match status" value="1"/>
</dbReference>
<dbReference type="GO" id="GO:0004252">
    <property type="term" value="F:serine-type endopeptidase activity"/>
    <property type="evidence" value="ECO:0007669"/>
    <property type="project" value="UniProtKB-UniRule"/>
</dbReference>
<dbReference type="PANTHER" id="PTHR43806:SF11">
    <property type="entry name" value="CEREVISIN-RELATED"/>
    <property type="match status" value="1"/>
</dbReference>
<feature type="active site" description="Charge relay system" evidence="5 6">
    <location>
        <position position="208"/>
    </location>
</feature>
<dbReference type="SUPFAM" id="SSF52743">
    <property type="entry name" value="Subtilisin-like"/>
    <property type="match status" value="1"/>
</dbReference>
<organism evidence="10 11">
    <name type="scientific">SAR92 clade bacterium</name>
    <dbReference type="NCBI Taxonomy" id="2315479"/>
    <lineage>
        <taxon>Bacteria</taxon>
        <taxon>Pseudomonadati</taxon>
        <taxon>Pseudomonadota</taxon>
        <taxon>Gammaproteobacteria</taxon>
        <taxon>Cellvibrionales</taxon>
        <taxon>Porticoccaceae</taxon>
        <taxon>SAR92 clade</taxon>
    </lineage>
</organism>
<evidence type="ECO:0000256" key="6">
    <source>
        <dbReference type="PROSITE-ProRule" id="PRU01240"/>
    </source>
</evidence>
<evidence type="ECO:0000256" key="2">
    <source>
        <dbReference type="ARBA" id="ARBA00022670"/>
    </source>
</evidence>
<evidence type="ECO:0000256" key="4">
    <source>
        <dbReference type="ARBA" id="ARBA00022825"/>
    </source>
</evidence>
<dbReference type="InterPro" id="IPR000209">
    <property type="entry name" value="Peptidase_S8/S53_dom"/>
</dbReference>
<keyword evidence="8" id="KW-0732">Signal</keyword>
<reference evidence="10 11" key="1">
    <citation type="submission" date="2019-02" db="EMBL/GenBank/DDBJ databases">
        <title>Prokaryotic population dynamics and viral predation in marine succession experiment using metagenomics: the confinement effect.</title>
        <authorList>
            <person name="Haro-Moreno J.M."/>
            <person name="Rodriguez-Valera F."/>
            <person name="Lopez-Perez M."/>
        </authorList>
    </citation>
    <scope>NUCLEOTIDE SEQUENCE [LARGE SCALE GENOMIC DNA]</scope>
    <source>
        <strain evidence="10">MED-G170</strain>
    </source>
</reference>
<evidence type="ECO:0000256" key="8">
    <source>
        <dbReference type="SAM" id="SignalP"/>
    </source>
</evidence>
<evidence type="ECO:0000256" key="3">
    <source>
        <dbReference type="ARBA" id="ARBA00022801"/>
    </source>
</evidence>
<dbReference type="GO" id="GO:0005509">
    <property type="term" value="F:calcium ion binding"/>
    <property type="evidence" value="ECO:0007669"/>
    <property type="project" value="InterPro"/>
</dbReference>
<sequence length="1004" mass="106945">MKGLLLPILLVFAALSASATMADEPSLILLKASNKLDPDLLEIISDETVKLGELKFKVLILPSAESPNQHINDSLTARNARVTLNTDKVLSIIDSATDFKLRRRFRSINAVAADVSLQGLVQLAEDVSVARIGLDTGGHGSLYQAIPQVNIDSIKQTYNLTGQNVEVAVLDTGIDTDHVDLQGALLTQKCFADSCPNGANSAEDDNGHGTHVAGIIASQGNTAPEGGSPGVRVHAIKVLDSSNSYSAASIVIAGLDYVINELPNVDIVNMSLGTDQLFSSDCDSTYAYTRAFNSAIKILRDRGTLSFVSSGNEASTNSISAPACISTAIAVGAVWDTSPTYWNDDYCTDANPVADQMACFSNSSISLDIFAPGSPITATRNGGGTTIYSGTSMATPLVASCAALMTEYHPELTADQIESALKTSDVLVQDDTGRTFPRLDCLAGITSLGTFIDTDSDSVDDALDNCISAPNPDQIDTDGDDLGDACDPDDDNDDVLDVDDVFPKNALYSADTDSDGLPDAWETVYGLDPNDPSDALSDLDNDGVTALDEFLAGTIPSSSLDIDGNGQYDALTDGLLLLRRMFELEGIALVTGAVSSNATYSSSTDIESRIAMLGDLVDIDGNGQIDALTDGLLILRYLFGLEGETLIQGVTASNAVRANAEAIEAHLKSLNPTLGNLECPQTTWSSGTRTIDHYGVERQFRVHIPTNYKSNETSPLIIGFHGWGGDQNEFLDNETVQSELNEHNYIMISPLGLGSQEPGGFYSSWSFSGSTTGLDGDGINSAVPNDSDAICNANVTPNYTYPSCQSVAENSCSWTHCLDDDISFVARLVAEAKENLCIDNEHIFATGGSNGGMFVWELGQDERTAQTFRAIAPIIGLPHRGYLKEPKRVNGLPAILITGMRDTTVPPGDWNDKSFTTTSNGEQYYYTGASAIAESWGNALGCDISNPPAPVDQNIATSLECRGWSLCEGGNTFPPILDCRGSEMGHTYNLTQSWPLTMHFFNDQ</sequence>
<feature type="compositionally biased region" description="Acidic residues" evidence="7">
    <location>
        <begin position="475"/>
        <end position="491"/>
    </location>
</feature>
<gene>
    <name evidence="10" type="ORF">EVB03_09215</name>
</gene>
<dbReference type="InterPro" id="IPR023827">
    <property type="entry name" value="Peptidase_S8_Asp-AS"/>
</dbReference>
<name>A0A520MCY8_9GAMM</name>
<protein>
    <recommendedName>
        <fullName evidence="9">Peptidase S8/S53 domain-containing protein</fullName>
    </recommendedName>
</protein>
<dbReference type="Gene3D" id="3.40.50.200">
    <property type="entry name" value="Peptidase S8/S53 domain"/>
    <property type="match status" value="1"/>
</dbReference>
<keyword evidence="2 6" id="KW-0645">Protease</keyword>
<dbReference type="AlphaFoldDB" id="A0A520MCY8"/>
<dbReference type="SUPFAM" id="SSF53474">
    <property type="entry name" value="alpha/beta-Hydrolases"/>
    <property type="match status" value="1"/>
</dbReference>
<evidence type="ECO:0000313" key="11">
    <source>
        <dbReference type="Proteomes" id="UP000315889"/>
    </source>
</evidence>
<feature type="active site" description="Charge relay system" evidence="5 6">
    <location>
        <position position="171"/>
    </location>
</feature>
<evidence type="ECO:0000259" key="9">
    <source>
        <dbReference type="Pfam" id="PF00082"/>
    </source>
</evidence>
<dbReference type="InterPro" id="IPR050131">
    <property type="entry name" value="Peptidase_S8_subtilisin-like"/>
</dbReference>
<dbReference type="SUPFAM" id="SSF103647">
    <property type="entry name" value="TSP type-3 repeat"/>
    <property type="match status" value="1"/>
</dbReference>
<feature type="active site" description="Charge relay system" evidence="5 6">
    <location>
        <position position="392"/>
    </location>
</feature>
<keyword evidence="3 6" id="KW-0378">Hydrolase</keyword>
<dbReference type="Pfam" id="PF00082">
    <property type="entry name" value="Peptidase_S8"/>
    <property type="match status" value="1"/>
</dbReference>
<feature type="domain" description="Peptidase S8/S53" evidence="9">
    <location>
        <begin position="162"/>
        <end position="425"/>
    </location>
</feature>
<dbReference type="EMBL" id="SHBP01000021">
    <property type="protein sequence ID" value="RZO19065.1"/>
    <property type="molecule type" value="Genomic_DNA"/>
</dbReference>
<dbReference type="Proteomes" id="UP000315889">
    <property type="component" value="Unassembled WGS sequence"/>
</dbReference>
<accession>A0A520MCY8</accession>
<comment type="caution">
    <text evidence="10">The sequence shown here is derived from an EMBL/GenBank/DDBJ whole genome shotgun (WGS) entry which is preliminary data.</text>
</comment>
<feature type="signal peptide" evidence="8">
    <location>
        <begin position="1"/>
        <end position="22"/>
    </location>
</feature>
<dbReference type="Gene3D" id="3.40.50.1820">
    <property type="entry name" value="alpha/beta hydrolase"/>
    <property type="match status" value="1"/>
</dbReference>
<dbReference type="PANTHER" id="PTHR43806">
    <property type="entry name" value="PEPTIDASE S8"/>
    <property type="match status" value="1"/>
</dbReference>
<feature type="chain" id="PRO_5022245218" description="Peptidase S8/S53 domain-containing protein" evidence="8">
    <location>
        <begin position="23"/>
        <end position="1004"/>
    </location>
</feature>
<evidence type="ECO:0000256" key="5">
    <source>
        <dbReference type="PIRSR" id="PIRSR615500-1"/>
    </source>
</evidence>
<dbReference type="PROSITE" id="PS00137">
    <property type="entry name" value="SUBTILASE_HIS"/>
    <property type="match status" value="1"/>
</dbReference>
<proteinExistence type="inferred from homology"/>
<dbReference type="InterPro" id="IPR028974">
    <property type="entry name" value="TSP_type-3_rpt"/>
</dbReference>
<comment type="similarity">
    <text evidence="1 6">Belongs to the peptidase S8 family.</text>
</comment>
<dbReference type="PROSITE" id="PS51892">
    <property type="entry name" value="SUBTILASE"/>
    <property type="match status" value="1"/>
</dbReference>
<dbReference type="GO" id="GO:0006508">
    <property type="term" value="P:proteolysis"/>
    <property type="evidence" value="ECO:0007669"/>
    <property type="project" value="UniProtKB-KW"/>
</dbReference>
<dbReference type="InterPro" id="IPR029058">
    <property type="entry name" value="AB_hydrolase_fold"/>
</dbReference>
<evidence type="ECO:0000256" key="1">
    <source>
        <dbReference type="ARBA" id="ARBA00011073"/>
    </source>
</evidence>
<evidence type="ECO:0000313" key="10">
    <source>
        <dbReference type="EMBL" id="RZO19065.1"/>
    </source>
</evidence>
<dbReference type="InterPro" id="IPR022398">
    <property type="entry name" value="Peptidase_S8_His-AS"/>
</dbReference>
<feature type="region of interest" description="Disordered" evidence="7">
    <location>
        <begin position="470"/>
        <end position="491"/>
    </location>
</feature>
<dbReference type="PRINTS" id="PR00723">
    <property type="entry name" value="SUBTILISIN"/>
</dbReference>
<keyword evidence="4 6" id="KW-0720">Serine protease</keyword>
<dbReference type="InterPro" id="IPR036852">
    <property type="entry name" value="Peptidase_S8/S53_dom_sf"/>
</dbReference>